<dbReference type="EMBL" id="BTGU01014310">
    <property type="protein sequence ID" value="GMN73225.1"/>
    <property type="molecule type" value="Genomic_DNA"/>
</dbReference>
<keyword evidence="3" id="KW-1185">Reference proteome</keyword>
<protein>
    <submittedName>
        <fullName evidence="2">Uncharacterized protein</fullName>
    </submittedName>
</protein>
<gene>
    <name evidence="2" type="ORF">TIFTF001_054292</name>
</gene>
<evidence type="ECO:0000313" key="2">
    <source>
        <dbReference type="EMBL" id="GMN73225.1"/>
    </source>
</evidence>
<accession>A0AA88EH89</accession>
<evidence type="ECO:0000256" key="1">
    <source>
        <dbReference type="SAM" id="MobiDB-lite"/>
    </source>
</evidence>
<feature type="region of interest" description="Disordered" evidence="1">
    <location>
        <begin position="1"/>
        <end position="34"/>
    </location>
</feature>
<sequence length="34" mass="3860">MGGYLEKSKEGEKTREAEGGFHSDMKRNEKAIVF</sequence>
<organism evidence="2 3">
    <name type="scientific">Ficus carica</name>
    <name type="common">Common fig</name>
    <dbReference type="NCBI Taxonomy" id="3494"/>
    <lineage>
        <taxon>Eukaryota</taxon>
        <taxon>Viridiplantae</taxon>
        <taxon>Streptophyta</taxon>
        <taxon>Embryophyta</taxon>
        <taxon>Tracheophyta</taxon>
        <taxon>Spermatophyta</taxon>
        <taxon>Magnoliopsida</taxon>
        <taxon>eudicotyledons</taxon>
        <taxon>Gunneridae</taxon>
        <taxon>Pentapetalae</taxon>
        <taxon>rosids</taxon>
        <taxon>fabids</taxon>
        <taxon>Rosales</taxon>
        <taxon>Moraceae</taxon>
        <taxon>Ficeae</taxon>
        <taxon>Ficus</taxon>
    </lineage>
</organism>
<evidence type="ECO:0000313" key="3">
    <source>
        <dbReference type="Proteomes" id="UP001187192"/>
    </source>
</evidence>
<dbReference type="AlphaFoldDB" id="A0AA88EH89"/>
<name>A0AA88EH89_FICCA</name>
<dbReference type="Proteomes" id="UP001187192">
    <property type="component" value="Unassembled WGS sequence"/>
</dbReference>
<proteinExistence type="predicted"/>
<reference evidence="2" key="1">
    <citation type="submission" date="2023-07" db="EMBL/GenBank/DDBJ databases">
        <title>draft genome sequence of fig (Ficus carica).</title>
        <authorList>
            <person name="Takahashi T."/>
            <person name="Nishimura K."/>
        </authorList>
    </citation>
    <scope>NUCLEOTIDE SEQUENCE</scope>
</reference>
<comment type="caution">
    <text evidence="2">The sequence shown here is derived from an EMBL/GenBank/DDBJ whole genome shotgun (WGS) entry which is preliminary data.</text>
</comment>
<feature type="non-terminal residue" evidence="2">
    <location>
        <position position="34"/>
    </location>
</feature>